<evidence type="ECO:0000256" key="1">
    <source>
        <dbReference type="ARBA" id="ARBA00005495"/>
    </source>
</evidence>
<evidence type="ECO:0000313" key="5">
    <source>
        <dbReference type="EMBL" id="PRP79756.1"/>
    </source>
</evidence>
<dbReference type="STRING" id="1890364.A0A2P6N720"/>
<protein>
    <recommendedName>
        <fullName evidence="4">CENP-V/GFA domain-containing protein</fullName>
    </recommendedName>
</protein>
<evidence type="ECO:0000259" key="4">
    <source>
        <dbReference type="PROSITE" id="PS51891"/>
    </source>
</evidence>
<dbReference type="InterPro" id="IPR052355">
    <property type="entry name" value="CENP-V-like"/>
</dbReference>
<evidence type="ECO:0000256" key="3">
    <source>
        <dbReference type="ARBA" id="ARBA00022833"/>
    </source>
</evidence>
<reference evidence="5 6" key="1">
    <citation type="journal article" date="2018" name="Genome Biol. Evol.">
        <title>Multiple Roots of Fruiting Body Formation in Amoebozoa.</title>
        <authorList>
            <person name="Hillmann F."/>
            <person name="Forbes G."/>
            <person name="Novohradska S."/>
            <person name="Ferling I."/>
            <person name="Riege K."/>
            <person name="Groth M."/>
            <person name="Westermann M."/>
            <person name="Marz M."/>
            <person name="Spaller T."/>
            <person name="Winckler T."/>
            <person name="Schaap P."/>
            <person name="Glockner G."/>
        </authorList>
    </citation>
    <scope>NUCLEOTIDE SEQUENCE [LARGE SCALE GENOMIC DNA]</scope>
    <source>
        <strain evidence="5 6">Jena</strain>
    </source>
</reference>
<keyword evidence="3" id="KW-0862">Zinc</keyword>
<comment type="similarity">
    <text evidence="1">Belongs to the Gfa family.</text>
</comment>
<dbReference type="EMBL" id="MDYQ01000172">
    <property type="protein sequence ID" value="PRP79756.1"/>
    <property type="molecule type" value="Genomic_DNA"/>
</dbReference>
<organism evidence="5 6">
    <name type="scientific">Planoprotostelium fungivorum</name>
    <dbReference type="NCBI Taxonomy" id="1890364"/>
    <lineage>
        <taxon>Eukaryota</taxon>
        <taxon>Amoebozoa</taxon>
        <taxon>Evosea</taxon>
        <taxon>Variosea</taxon>
        <taxon>Cavosteliida</taxon>
        <taxon>Cavosteliaceae</taxon>
        <taxon>Planoprotostelium</taxon>
    </lineage>
</organism>
<dbReference type="SUPFAM" id="SSF51316">
    <property type="entry name" value="Mss4-like"/>
    <property type="match status" value="1"/>
</dbReference>
<dbReference type="AlphaFoldDB" id="A0A2P6N720"/>
<dbReference type="Proteomes" id="UP000241769">
    <property type="component" value="Unassembled WGS sequence"/>
</dbReference>
<feature type="domain" description="CENP-V/GFA" evidence="4">
    <location>
        <begin position="8"/>
        <end position="116"/>
    </location>
</feature>
<dbReference type="PANTHER" id="PTHR28620:SF1">
    <property type="entry name" value="CENP-V_GFA DOMAIN-CONTAINING PROTEIN"/>
    <property type="match status" value="1"/>
</dbReference>
<sequence>MSGLLSEHQGACHCGAITFTVQAPSEELEIDDCNCSICYKKGFLHLIVPKSRFQQVKGQDHLNLYTFGTGTAKHYFCKTCGISPFYIPRSNPDGYDVNFRCLDHSSIKSYKIIPFDGKDNWEAGATTVAHKSVEN</sequence>
<evidence type="ECO:0000313" key="6">
    <source>
        <dbReference type="Proteomes" id="UP000241769"/>
    </source>
</evidence>
<proteinExistence type="inferred from homology"/>
<dbReference type="GO" id="GO:0046872">
    <property type="term" value="F:metal ion binding"/>
    <property type="evidence" value="ECO:0007669"/>
    <property type="project" value="UniProtKB-KW"/>
</dbReference>
<dbReference type="InParanoid" id="A0A2P6N720"/>
<evidence type="ECO:0000256" key="2">
    <source>
        <dbReference type="ARBA" id="ARBA00022723"/>
    </source>
</evidence>
<dbReference type="Gene3D" id="2.170.150.70">
    <property type="match status" value="1"/>
</dbReference>
<dbReference type="PROSITE" id="PS51891">
    <property type="entry name" value="CENP_V_GFA"/>
    <property type="match status" value="1"/>
</dbReference>
<dbReference type="PANTHER" id="PTHR28620">
    <property type="entry name" value="CENTROMERE PROTEIN V"/>
    <property type="match status" value="1"/>
</dbReference>
<accession>A0A2P6N720</accession>
<gene>
    <name evidence="5" type="ORF">PROFUN_12618</name>
</gene>
<dbReference type="Pfam" id="PF04828">
    <property type="entry name" value="GFA"/>
    <property type="match status" value="1"/>
</dbReference>
<dbReference type="OrthoDB" id="2993351at2759"/>
<name>A0A2P6N720_9EUKA</name>
<dbReference type="InterPro" id="IPR011057">
    <property type="entry name" value="Mss4-like_sf"/>
</dbReference>
<dbReference type="GO" id="GO:0016846">
    <property type="term" value="F:carbon-sulfur lyase activity"/>
    <property type="evidence" value="ECO:0007669"/>
    <property type="project" value="InterPro"/>
</dbReference>
<dbReference type="InterPro" id="IPR006913">
    <property type="entry name" value="CENP-V/GFA"/>
</dbReference>
<keyword evidence="2" id="KW-0479">Metal-binding</keyword>
<comment type="caution">
    <text evidence="5">The sequence shown here is derived from an EMBL/GenBank/DDBJ whole genome shotgun (WGS) entry which is preliminary data.</text>
</comment>
<keyword evidence="6" id="KW-1185">Reference proteome</keyword>